<name>A0A6P4ZU58_BRABE</name>
<comment type="similarity">
    <text evidence="2">Belongs to the avidin/streptavidin family.</text>
</comment>
<gene>
    <name evidence="7" type="primary">LOC109476586</name>
</gene>
<dbReference type="OrthoDB" id="9423317at2759"/>
<dbReference type="GO" id="GO:0009374">
    <property type="term" value="F:biotin binding"/>
    <property type="evidence" value="ECO:0007669"/>
    <property type="project" value="InterPro"/>
</dbReference>
<dbReference type="InterPro" id="IPR005468">
    <property type="entry name" value="Avidin/str"/>
</dbReference>
<evidence type="ECO:0000256" key="4">
    <source>
        <dbReference type="ARBA" id="ARBA00022729"/>
    </source>
</evidence>
<dbReference type="PROSITE" id="PS51326">
    <property type="entry name" value="AVIDIN_2"/>
    <property type="match status" value="1"/>
</dbReference>
<keyword evidence="4" id="KW-0732">Signal</keyword>
<organism evidence="6 7">
    <name type="scientific">Branchiostoma belcheri</name>
    <name type="common">Amphioxus</name>
    <dbReference type="NCBI Taxonomy" id="7741"/>
    <lineage>
        <taxon>Eukaryota</taxon>
        <taxon>Metazoa</taxon>
        <taxon>Chordata</taxon>
        <taxon>Cephalochordata</taxon>
        <taxon>Leptocardii</taxon>
        <taxon>Amphioxiformes</taxon>
        <taxon>Branchiostomatidae</taxon>
        <taxon>Branchiostoma</taxon>
    </lineage>
</organism>
<dbReference type="Pfam" id="PF01382">
    <property type="entry name" value="Avidin"/>
    <property type="match status" value="1"/>
</dbReference>
<dbReference type="KEGG" id="bbel:109476586"/>
<dbReference type="InterPro" id="IPR051764">
    <property type="entry name" value="Avidin/Streptavidin-rel"/>
</dbReference>
<keyword evidence="5" id="KW-0092">Biotin</keyword>
<dbReference type="PANTHER" id="PTHR34399:SF6">
    <property type="entry name" value="AVIDIN-LIKE"/>
    <property type="match status" value="1"/>
</dbReference>
<dbReference type="AlphaFoldDB" id="A0A6P4ZU58"/>
<dbReference type="InterPro" id="IPR036896">
    <property type="entry name" value="Avidin-like_sf"/>
</dbReference>
<evidence type="ECO:0000256" key="2">
    <source>
        <dbReference type="ARBA" id="ARBA00006297"/>
    </source>
</evidence>
<sequence length="157" mass="17759">MFRAVSGVILRPSFHRMMRSAVLSKTAQRHCCGIEGEWVNQHTSKVCLRTEEGTLRGEYITAVAEDDYGGVVEKTEPLVGFPPLKDSGTFGWVVNWLSDDGQETSTTTWTGQGTEEEDKYVLQTTWILRSEVKKADERWESTLVGEDTFIRPPKQDD</sequence>
<dbReference type="GeneID" id="109476586"/>
<dbReference type="Proteomes" id="UP000515135">
    <property type="component" value="Unplaced"/>
</dbReference>
<protein>
    <submittedName>
        <fullName evidence="7">Fibropellin-3-like</fullName>
    </submittedName>
</protein>
<dbReference type="GO" id="GO:0005576">
    <property type="term" value="C:extracellular region"/>
    <property type="evidence" value="ECO:0007669"/>
    <property type="project" value="UniProtKB-SubCell"/>
</dbReference>
<dbReference type="PANTHER" id="PTHR34399">
    <property type="entry name" value="AVIDIN-RELATED"/>
    <property type="match status" value="1"/>
</dbReference>
<dbReference type="SUPFAM" id="SSF50876">
    <property type="entry name" value="Avidin/streptavidin"/>
    <property type="match status" value="1"/>
</dbReference>
<evidence type="ECO:0000313" key="7">
    <source>
        <dbReference type="RefSeq" id="XP_019633131.1"/>
    </source>
</evidence>
<evidence type="ECO:0000256" key="5">
    <source>
        <dbReference type="ARBA" id="ARBA00023267"/>
    </source>
</evidence>
<keyword evidence="6" id="KW-1185">Reference proteome</keyword>
<dbReference type="RefSeq" id="XP_019633131.1">
    <property type="nucleotide sequence ID" value="XM_019777572.1"/>
</dbReference>
<dbReference type="InterPro" id="IPR005469">
    <property type="entry name" value="Avidin"/>
</dbReference>
<dbReference type="PRINTS" id="PR00709">
    <property type="entry name" value="AVIDIN"/>
</dbReference>
<evidence type="ECO:0000256" key="1">
    <source>
        <dbReference type="ARBA" id="ARBA00004613"/>
    </source>
</evidence>
<evidence type="ECO:0000256" key="3">
    <source>
        <dbReference type="ARBA" id="ARBA00022525"/>
    </source>
</evidence>
<accession>A0A6P4ZU58</accession>
<comment type="subcellular location">
    <subcellularLocation>
        <location evidence="1">Secreted</location>
    </subcellularLocation>
</comment>
<evidence type="ECO:0000313" key="6">
    <source>
        <dbReference type="Proteomes" id="UP000515135"/>
    </source>
</evidence>
<dbReference type="Gene3D" id="2.40.128.30">
    <property type="entry name" value="Avidin-like"/>
    <property type="match status" value="1"/>
</dbReference>
<keyword evidence="3" id="KW-0964">Secreted</keyword>
<reference evidence="7" key="1">
    <citation type="submission" date="2025-08" db="UniProtKB">
        <authorList>
            <consortium name="RefSeq"/>
        </authorList>
    </citation>
    <scope>IDENTIFICATION</scope>
    <source>
        <tissue evidence="7">Gonad</tissue>
    </source>
</reference>
<proteinExistence type="inferred from homology"/>